<dbReference type="PANTHER" id="PTHR43085:SF1">
    <property type="entry name" value="PSEUDOURIDINE KINASE-RELATED"/>
    <property type="match status" value="1"/>
</dbReference>
<feature type="domain" description="Carbohydrate kinase PfkB" evidence="6">
    <location>
        <begin position="37"/>
        <end position="315"/>
    </location>
</feature>
<dbReference type="PROSITE" id="PS00584">
    <property type="entry name" value="PFKB_KINASES_2"/>
    <property type="match status" value="1"/>
</dbReference>
<evidence type="ECO:0000256" key="3">
    <source>
        <dbReference type="ARBA" id="ARBA00022741"/>
    </source>
</evidence>
<reference evidence="7 8" key="1">
    <citation type="submission" date="2024-03" db="EMBL/GenBank/DDBJ databases">
        <title>YIM 134122 draft genome.</title>
        <authorList>
            <person name="Zuo S."/>
            <person name="Xiong L."/>
        </authorList>
    </citation>
    <scope>NUCLEOTIDE SEQUENCE [LARGE SCALE GENOMIC DNA]</scope>
    <source>
        <strain evidence="7 8">YIM 134122</strain>
    </source>
</reference>
<evidence type="ECO:0000256" key="5">
    <source>
        <dbReference type="ARBA" id="ARBA00022840"/>
    </source>
</evidence>
<dbReference type="InterPro" id="IPR002173">
    <property type="entry name" value="Carboh/pur_kinase_PfkB_CS"/>
</dbReference>
<comment type="caution">
    <text evidence="7">The sequence shown here is derived from an EMBL/GenBank/DDBJ whole genome shotgun (WGS) entry which is preliminary data.</text>
</comment>
<organism evidence="7 8">
    <name type="scientific">Leifsonia stereocauli</name>
    <dbReference type="NCBI Taxonomy" id="3134136"/>
    <lineage>
        <taxon>Bacteria</taxon>
        <taxon>Bacillati</taxon>
        <taxon>Actinomycetota</taxon>
        <taxon>Actinomycetes</taxon>
        <taxon>Micrococcales</taxon>
        <taxon>Microbacteriaceae</taxon>
        <taxon>Leifsonia</taxon>
    </lineage>
</organism>
<dbReference type="PANTHER" id="PTHR43085">
    <property type="entry name" value="HEXOKINASE FAMILY MEMBER"/>
    <property type="match status" value="1"/>
</dbReference>
<evidence type="ECO:0000313" key="8">
    <source>
        <dbReference type="Proteomes" id="UP001425155"/>
    </source>
</evidence>
<keyword evidence="4 7" id="KW-0418">Kinase</keyword>
<dbReference type="SUPFAM" id="SSF53613">
    <property type="entry name" value="Ribokinase-like"/>
    <property type="match status" value="1"/>
</dbReference>
<keyword evidence="3" id="KW-0547">Nucleotide-binding</keyword>
<evidence type="ECO:0000256" key="4">
    <source>
        <dbReference type="ARBA" id="ARBA00022777"/>
    </source>
</evidence>
<evidence type="ECO:0000313" key="7">
    <source>
        <dbReference type="EMBL" id="MEN1946948.1"/>
    </source>
</evidence>
<keyword evidence="8" id="KW-1185">Reference proteome</keyword>
<dbReference type="InterPro" id="IPR050306">
    <property type="entry name" value="PfkB_Carbo_kinase"/>
</dbReference>
<dbReference type="InterPro" id="IPR029056">
    <property type="entry name" value="Ribokinase-like"/>
</dbReference>
<dbReference type="Gene3D" id="3.40.1190.20">
    <property type="match status" value="1"/>
</dbReference>
<name>A0ABU9W4M6_9MICO</name>
<evidence type="ECO:0000256" key="1">
    <source>
        <dbReference type="ARBA" id="ARBA00010688"/>
    </source>
</evidence>
<evidence type="ECO:0000259" key="6">
    <source>
        <dbReference type="Pfam" id="PF00294"/>
    </source>
</evidence>
<dbReference type="CDD" id="cd01166">
    <property type="entry name" value="KdgK"/>
    <property type="match status" value="1"/>
</dbReference>
<protein>
    <submittedName>
        <fullName evidence="7">Sugar kinase</fullName>
    </submittedName>
</protein>
<sequence length="334" mass="33953">MAGVVEPPRTAAPAAASAVLTLGEGLGVLRTREIGSLAHLGDLAVGTGGAEGNVAIGLARLGTPVTWLGRVGDDGLGRRIVRELRAEGVTVVAPVDTTAATGLLIKESPSAGRTAVTYYRAGSAGSRLRPTDLDAVDIADFALLHITGITPALSPTARATIDAVLDRATDAGITVSFDVNHRSTLWAGAGGGEHAAETYRSLAGRSSIVFAGADEAALLTGHAPDDPEALARALAELGPEEVVVKLGERGALTLCDGELTRRAAVSVPVVDTVGAGDAFVAGYLAELLRGGSVTDRLDLAVRTGAAVCLHPGDWEGFPSRAELERPDGADPVSR</sequence>
<keyword evidence="5" id="KW-0067">ATP-binding</keyword>
<comment type="similarity">
    <text evidence="1">Belongs to the carbohydrate kinase PfkB family.</text>
</comment>
<gene>
    <name evidence="7" type="ORF">WJX64_10355</name>
</gene>
<proteinExistence type="inferred from homology"/>
<accession>A0ABU9W4M6</accession>
<dbReference type="GO" id="GO:0016301">
    <property type="term" value="F:kinase activity"/>
    <property type="evidence" value="ECO:0007669"/>
    <property type="project" value="UniProtKB-KW"/>
</dbReference>
<evidence type="ECO:0000256" key="2">
    <source>
        <dbReference type="ARBA" id="ARBA00022679"/>
    </source>
</evidence>
<dbReference type="Proteomes" id="UP001425155">
    <property type="component" value="Unassembled WGS sequence"/>
</dbReference>
<dbReference type="RefSeq" id="WP_342113737.1">
    <property type="nucleotide sequence ID" value="NZ_JBCAUN010000002.1"/>
</dbReference>
<keyword evidence="2" id="KW-0808">Transferase</keyword>
<dbReference type="EMBL" id="JBCLVG010000002">
    <property type="protein sequence ID" value="MEN1946948.1"/>
    <property type="molecule type" value="Genomic_DNA"/>
</dbReference>
<dbReference type="InterPro" id="IPR011611">
    <property type="entry name" value="PfkB_dom"/>
</dbReference>
<dbReference type="Pfam" id="PF00294">
    <property type="entry name" value="PfkB"/>
    <property type="match status" value="1"/>
</dbReference>